<protein>
    <recommendedName>
        <fullName evidence="4">Secreted protein</fullName>
    </recommendedName>
</protein>
<organism evidence="2 3">
    <name type="scientific">Suillus placidus</name>
    <dbReference type="NCBI Taxonomy" id="48579"/>
    <lineage>
        <taxon>Eukaryota</taxon>
        <taxon>Fungi</taxon>
        <taxon>Dikarya</taxon>
        <taxon>Basidiomycota</taxon>
        <taxon>Agaricomycotina</taxon>
        <taxon>Agaricomycetes</taxon>
        <taxon>Agaricomycetidae</taxon>
        <taxon>Boletales</taxon>
        <taxon>Suillineae</taxon>
        <taxon>Suillaceae</taxon>
        <taxon>Suillus</taxon>
    </lineage>
</organism>
<gene>
    <name evidence="2" type="ORF">EV702DRAFT_1107663</name>
</gene>
<dbReference type="Proteomes" id="UP000714275">
    <property type="component" value="Unassembled WGS sequence"/>
</dbReference>
<keyword evidence="1" id="KW-0732">Signal</keyword>
<feature type="chain" id="PRO_5040492851" description="Secreted protein" evidence="1">
    <location>
        <begin position="21"/>
        <end position="90"/>
    </location>
</feature>
<evidence type="ECO:0000313" key="3">
    <source>
        <dbReference type="Proteomes" id="UP000714275"/>
    </source>
</evidence>
<sequence length="90" mass="9632">MCIGCNSLLVLLGGASTLQGASYPTPCNNLFETRVSQPCHQHSVRHSSQSQSHLCKLLVQLVSSFSSISTPSSLEFSTVQVVVQHGGQPY</sequence>
<name>A0A9P7D1D4_9AGAM</name>
<keyword evidence="3" id="KW-1185">Reference proteome</keyword>
<dbReference type="AlphaFoldDB" id="A0A9P7D1D4"/>
<reference evidence="2" key="1">
    <citation type="journal article" date="2020" name="New Phytol.">
        <title>Comparative genomics reveals dynamic genome evolution in host specialist ectomycorrhizal fungi.</title>
        <authorList>
            <person name="Lofgren L.A."/>
            <person name="Nguyen N.H."/>
            <person name="Vilgalys R."/>
            <person name="Ruytinx J."/>
            <person name="Liao H.L."/>
            <person name="Branco S."/>
            <person name="Kuo A."/>
            <person name="LaButti K."/>
            <person name="Lipzen A."/>
            <person name="Andreopoulos W."/>
            <person name="Pangilinan J."/>
            <person name="Riley R."/>
            <person name="Hundley H."/>
            <person name="Na H."/>
            <person name="Barry K."/>
            <person name="Grigoriev I.V."/>
            <person name="Stajich J.E."/>
            <person name="Kennedy P.G."/>
        </authorList>
    </citation>
    <scope>NUCLEOTIDE SEQUENCE</scope>
    <source>
        <strain evidence="2">DOB743</strain>
    </source>
</reference>
<proteinExistence type="predicted"/>
<comment type="caution">
    <text evidence="2">The sequence shown here is derived from an EMBL/GenBank/DDBJ whole genome shotgun (WGS) entry which is preliminary data.</text>
</comment>
<dbReference type="EMBL" id="JABBWD010000025">
    <property type="protein sequence ID" value="KAG1776595.1"/>
    <property type="molecule type" value="Genomic_DNA"/>
</dbReference>
<evidence type="ECO:0008006" key="4">
    <source>
        <dbReference type="Google" id="ProtNLM"/>
    </source>
</evidence>
<evidence type="ECO:0000313" key="2">
    <source>
        <dbReference type="EMBL" id="KAG1776595.1"/>
    </source>
</evidence>
<evidence type="ECO:0000256" key="1">
    <source>
        <dbReference type="SAM" id="SignalP"/>
    </source>
</evidence>
<feature type="signal peptide" evidence="1">
    <location>
        <begin position="1"/>
        <end position="20"/>
    </location>
</feature>
<accession>A0A9P7D1D4</accession>